<sequence length="319" mass="34554">MCLLRLWLGERRGAVVIGIAPSLNLSSLGRLLKGVPHRSLPQPSTQLSGQKKYHSINYIRVGIAQAATTAITPGSTTTTAATILIATAASAITATATPATTTTATGIAAAAAKSLVLSGECANSPRITILSATTKSGLQSKAALKPSKTQHCRILVAGASQLLLAPSIRPQRDEPTLRALTLINFIRAVNQTHPELVTLQWIGKLYDPDLAAKSIIKSDLEYVSHHWNAFGFDLWEEIEDLHFFTVLVQHKALVQGRDPALSLGDYRAVSWYDNQQAALNRFIKTEFWDGRNGHLKAYQHTPYRSGLDCSIMLGSIHSD</sequence>
<dbReference type="GO" id="GO:0000324">
    <property type="term" value="C:fungal-type vacuole"/>
    <property type="evidence" value="ECO:0007669"/>
    <property type="project" value="TreeGrafter"/>
</dbReference>
<dbReference type="Pfam" id="PF00723">
    <property type="entry name" value="Glyco_hydro_15"/>
    <property type="match status" value="1"/>
</dbReference>
<dbReference type="OrthoDB" id="6123450at2759"/>
<evidence type="ECO:0000259" key="10">
    <source>
        <dbReference type="Pfam" id="PF00723"/>
    </source>
</evidence>
<name>A0A2T6ZQU2_TUBBO</name>
<comment type="catalytic activity">
    <reaction evidence="1">
        <text>Hydrolysis of terminal (1-&gt;4)-linked alpha-D-glucose residues successively from non-reducing ends of the chains with release of beta-D-glucose.</text>
        <dbReference type="EC" id="3.2.1.3"/>
    </reaction>
</comment>
<dbReference type="Proteomes" id="UP000244722">
    <property type="component" value="Unassembled WGS sequence"/>
</dbReference>
<proteinExistence type="inferred from homology"/>
<accession>A0A2T6ZQU2</accession>
<protein>
    <recommendedName>
        <fullName evidence="3">glucan 1,4-alpha-glucosidase</fullName>
        <ecNumber evidence="3">3.2.1.3</ecNumber>
    </recommendedName>
    <alternativeName>
        <fullName evidence="9">1,4-alpha-D-glucan glucohydrolase</fullName>
    </alternativeName>
    <alternativeName>
        <fullName evidence="8">Glucan 1,4-alpha-glucosidase</fullName>
    </alternativeName>
</protein>
<evidence type="ECO:0000256" key="5">
    <source>
        <dbReference type="ARBA" id="ARBA00023277"/>
    </source>
</evidence>
<keyword evidence="6 11" id="KW-0326">Glycosidase</keyword>
<evidence type="ECO:0000256" key="2">
    <source>
        <dbReference type="ARBA" id="ARBA00006188"/>
    </source>
</evidence>
<dbReference type="InterPro" id="IPR000165">
    <property type="entry name" value="Glucoamylase"/>
</dbReference>
<keyword evidence="7" id="KW-0624">Polysaccharide degradation</keyword>
<reference evidence="11 12" key="1">
    <citation type="submission" date="2017-04" db="EMBL/GenBank/DDBJ databases">
        <title>Draft genome sequence of Tuber borchii Vittad., a whitish edible truffle.</title>
        <authorList>
            <consortium name="DOE Joint Genome Institute"/>
            <person name="Murat C."/>
            <person name="Kuo A."/>
            <person name="Barry K.W."/>
            <person name="Clum A."/>
            <person name="Dockter R.B."/>
            <person name="Fauchery L."/>
            <person name="Iotti M."/>
            <person name="Kohler A."/>
            <person name="Labutti K."/>
            <person name="Lindquist E.A."/>
            <person name="Lipzen A."/>
            <person name="Ohm R.A."/>
            <person name="Wang M."/>
            <person name="Grigoriev I.V."/>
            <person name="Zambonelli A."/>
            <person name="Martin F.M."/>
        </authorList>
    </citation>
    <scope>NUCLEOTIDE SEQUENCE [LARGE SCALE GENOMIC DNA]</scope>
    <source>
        <strain evidence="11 12">Tbo3840</strain>
    </source>
</reference>
<evidence type="ECO:0000256" key="9">
    <source>
        <dbReference type="ARBA" id="ARBA00033473"/>
    </source>
</evidence>
<organism evidence="11 12">
    <name type="scientific">Tuber borchii</name>
    <name type="common">White truffle</name>
    <dbReference type="NCBI Taxonomy" id="42251"/>
    <lineage>
        <taxon>Eukaryota</taxon>
        <taxon>Fungi</taxon>
        <taxon>Dikarya</taxon>
        <taxon>Ascomycota</taxon>
        <taxon>Pezizomycotina</taxon>
        <taxon>Pezizomycetes</taxon>
        <taxon>Pezizales</taxon>
        <taxon>Tuberaceae</taxon>
        <taxon>Tuber</taxon>
    </lineage>
</organism>
<feature type="domain" description="GH15-like" evidence="10">
    <location>
        <begin position="169"/>
        <end position="317"/>
    </location>
</feature>
<dbReference type="PRINTS" id="PR00736">
    <property type="entry name" value="GLHYDRLASE15"/>
</dbReference>
<evidence type="ECO:0000256" key="7">
    <source>
        <dbReference type="ARBA" id="ARBA00023326"/>
    </source>
</evidence>
<evidence type="ECO:0000256" key="6">
    <source>
        <dbReference type="ARBA" id="ARBA00023295"/>
    </source>
</evidence>
<evidence type="ECO:0000313" key="11">
    <source>
        <dbReference type="EMBL" id="PUU77859.1"/>
    </source>
</evidence>
<dbReference type="Gene3D" id="1.50.10.10">
    <property type="match status" value="1"/>
</dbReference>
<evidence type="ECO:0000256" key="1">
    <source>
        <dbReference type="ARBA" id="ARBA00001863"/>
    </source>
</evidence>
<evidence type="ECO:0000256" key="4">
    <source>
        <dbReference type="ARBA" id="ARBA00022801"/>
    </source>
</evidence>
<gene>
    <name evidence="11" type="ORF">B9Z19DRAFT_1065537</name>
</gene>
<dbReference type="PANTHER" id="PTHR31616">
    <property type="entry name" value="TREHALASE"/>
    <property type="match status" value="1"/>
</dbReference>
<comment type="similarity">
    <text evidence="2">Belongs to the glycosyl hydrolase 15 family.</text>
</comment>
<dbReference type="InterPro" id="IPR011613">
    <property type="entry name" value="GH15-like"/>
</dbReference>
<keyword evidence="12" id="KW-1185">Reference proteome</keyword>
<dbReference type="SUPFAM" id="SSF48208">
    <property type="entry name" value="Six-hairpin glycosidases"/>
    <property type="match status" value="1"/>
</dbReference>
<dbReference type="PANTHER" id="PTHR31616:SF9">
    <property type="entry name" value="GLUCOAMYLASE, INTRACELLULAR SPORULATION-SPECIFIC"/>
    <property type="match status" value="1"/>
</dbReference>
<dbReference type="GO" id="GO:0000272">
    <property type="term" value="P:polysaccharide catabolic process"/>
    <property type="evidence" value="ECO:0007669"/>
    <property type="project" value="UniProtKB-KW"/>
</dbReference>
<keyword evidence="5" id="KW-0119">Carbohydrate metabolism</keyword>
<dbReference type="GO" id="GO:0004339">
    <property type="term" value="F:glucan 1,4-alpha-glucosidase activity"/>
    <property type="evidence" value="ECO:0007669"/>
    <property type="project" value="UniProtKB-EC"/>
</dbReference>
<dbReference type="InterPro" id="IPR012341">
    <property type="entry name" value="6hp_glycosidase-like_sf"/>
</dbReference>
<dbReference type="EMBL" id="NESQ01000138">
    <property type="protein sequence ID" value="PUU77859.1"/>
    <property type="molecule type" value="Genomic_DNA"/>
</dbReference>
<dbReference type="AlphaFoldDB" id="A0A2T6ZQU2"/>
<dbReference type="STRING" id="42251.A0A2T6ZQU2"/>
<evidence type="ECO:0000256" key="8">
    <source>
        <dbReference type="ARBA" id="ARBA00033442"/>
    </source>
</evidence>
<evidence type="ECO:0000256" key="3">
    <source>
        <dbReference type="ARBA" id="ARBA00012593"/>
    </source>
</evidence>
<comment type="caution">
    <text evidence="11">The sequence shown here is derived from an EMBL/GenBank/DDBJ whole genome shotgun (WGS) entry which is preliminary data.</text>
</comment>
<keyword evidence="4" id="KW-0378">Hydrolase</keyword>
<dbReference type="InterPro" id="IPR008928">
    <property type="entry name" value="6-hairpin_glycosidase_sf"/>
</dbReference>
<evidence type="ECO:0000313" key="12">
    <source>
        <dbReference type="Proteomes" id="UP000244722"/>
    </source>
</evidence>
<dbReference type="EC" id="3.2.1.3" evidence="3"/>